<evidence type="ECO:0000256" key="4">
    <source>
        <dbReference type="ARBA" id="ARBA00023002"/>
    </source>
</evidence>
<sequence length="427" mass="45229">MQASTQASRPSACPGLMRIVPARDGGLCRVRLAWGELSAAQARAVAEVSQAFGSGVIDVTNRANLQIRGVQEHSQDALISRVVSAGLGPATPGADDLRNVMLSPLAGLDPDAVLDVTPLASVLLDQLQSDARLHQLSPKFALMVDGGERLSMLDHPHDVWISAVSAQRFAFGLAGCPPRFEHDAPALAVLETAHIPALVDALLHTFLDLALPSQTRMRDLLTTCSIEEILGRVQDKLGFPLDHDVENWRRPASDARLRFGVHRQGTGDSVCVGAQAPLGRLSAATLSALADLAPRLRMTPWQSVMLLDVQPAAAQAVVEQLAALGLATTPDEPFARLIACTGSQGCAKSFADTKADAHLLARSMPPMGDVHLSGCARSCAAAHPVRTTLMAVAPGRYDLYGEAPEALARHLTIEQAACWLARSPLDA</sequence>
<dbReference type="SUPFAM" id="SSF55124">
    <property type="entry name" value="Nitrite/Sulfite reductase N-terminal domain-like"/>
    <property type="match status" value="2"/>
</dbReference>
<dbReference type="Gene3D" id="3.90.480.10">
    <property type="entry name" value="Sulfite Reductase Hemoprotein,Domain 2"/>
    <property type="match status" value="1"/>
</dbReference>
<dbReference type="InterPro" id="IPR012798">
    <property type="entry name" value="Cbl_synth_CobG-like"/>
</dbReference>
<evidence type="ECO:0000259" key="8">
    <source>
        <dbReference type="Pfam" id="PF03460"/>
    </source>
</evidence>
<dbReference type="EC" id="1.14.13.83" evidence="9"/>
<keyword evidence="6" id="KW-0411">Iron-sulfur</keyword>
<dbReference type="InterPro" id="IPR051329">
    <property type="entry name" value="NIR_SIR_4Fe-4S"/>
</dbReference>
<gene>
    <name evidence="9" type="ORF">ABH943_001624</name>
</gene>
<evidence type="ECO:0000313" key="10">
    <source>
        <dbReference type="Proteomes" id="UP001620514"/>
    </source>
</evidence>
<keyword evidence="5" id="KW-0408">Iron</keyword>
<dbReference type="EMBL" id="JBIYDN010000004">
    <property type="protein sequence ID" value="MFK4441609.1"/>
    <property type="molecule type" value="Genomic_DNA"/>
</dbReference>
<reference evidence="9 10" key="2">
    <citation type="submission" date="2024-11" db="EMBL/GenBank/DDBJ databases">
        <title>Using genomics to understand microbial adaptation to soil warming.</title>
        <authorList>
            <person name="Deangelis K.M. PhD."/>
        </authorList>
    </citation>
    <scope>NUCLEOTIDE SEQUENCE [LARGE SCALE GENOMIC DNA]</scope>
    <source>
        <strain evidence="9 10">GAS97</strain>
    </source>
</reference>
<dbReference type="RefSeq" id="WP_404605540.1">
    <property type="nucleotide sequence ID" value="NZ_JBIYDN010000004.1"/>
</dbReference>
<evidence type="ECO:0000259" key="7">
    <source>
        <dbReference type="Pfam" id="PF01077"/>
    </source>
</evidence>
<comment type="caution">
    <text evidence="9">The sequence shown here is derived from an EMBL/GenBank/DDBJ whole genome shotgun (WGS) entry which is preliminary data.</text>
</comment>
<dbReference type="SUPFAM" id="SSF56014">
    <property type="entry name" value="Nitrite and sulphite reductase 4Fe-4S domain-like"/>
    <property type="match status" value="2"/>
</dbReference>
<evidence type="ECO:0000256" key="1">
    <source>
        <dbReference type="ARBA" id="ARBA00022485"/>
    </source>
</evidence>
<evidence type="ECO:0000256" key="5">
    <source>
        <dbReference type="ARBA" id="ARBA00023004"/>
    </source>
</evidence>
<keyword evidence="3" id="KW-0479">Metal-binding</keyword>
<dbReference type="Pfam" id="PF01077">
    <property type="entry name" value="NIR_SIR"/>
    <property type="match status" value="1"/>
</dbReference>
<feature type="domain" description="Nitrite/Sulfite reductase ferredoxin-like" evidence="8">
    <location>
        <begin position="262"/>
        <end position="323"/>
    </location>
</feature>
<name>A0ABW8MD58_9BURK</name>
<keyword evidence="10" id="KW-1185">Reference proteome</keyword>
<dbReference type="Proteomes" id="UP001620514">
    <property type="component" value="Unassembled WGS sequence"/>
</dbReference>
<organism evidence="9 10">
    <name type="scientific">Caballeronia udeis</name>
    <dbReference type="NCBI Taxonomy" id="1232866"/>
    <lineage>
        <taxon>Bacteria</taxon>
        <taxon>Pseudomonadati</taxon>
        <taxon>Pseudomonadota</taxon>
        <taxon>Betaproteobacteria</taxon>
        <taxon>Burkholderiales</taxon>
        <taxon>Burkholderiaceae</taxon>
        <taxon>Caballeronia</taxon>
    </lineage>
</organism>
<dbReference type="InterPro" id="IPR005117">
    <property type="entry name" value="NiRdtase/SiRdtase_haem-b_fer"/>
</dbReference>
<feature type="domain" description="Nitrite/sulphite reductase 4Fe-4S" evidence="7">
    <location>
        <begin position="94"/>
        <end position="239"/>
    </location>
</feature>
<evidence type="ECO:0000256" key="6">
    <source>
        <dbReference type="ARBA" id="ARBA00023014"/>
    </source>
</evidence>
<dbReference type="InterPro" id="IPR036136">
    <property type="entry name" value="Nit/Sulf_reduc_fer-like_dom_sf"/>
</dbReference>
<dbReference type="InterPro" id="IPR006067">
    <property type="entry name" value="NO2/SO3_Rdtase_4Fe4S_dom"/>
</dbReference>
<dbReference type="PANTHER" id="PTHR32439">
    <property type="entry name" value="FERREDOXIN--NITRITE REDUCTASE, CHLOROPLASTIC"/>
    <property type="match status" value="1"/>
</dbReference>
<keyword evidence="2" id="KW-0349">Heme</keyword>
<dbReference type="NCBIfam" id="TIGR02435">
    <property type="entry name" value="CobG"/>
    <property type="match status" value="1"/>
</dbReference>
<evidence type="ECO:0000256" key="3">
    <source>
        <dbReference type="ARBA" id="ARBA00022723"/>
    </source>
</evidence>
<evidence type="ECO:0000256" key="2">
    <source>
        <dbReference type="ARBA" id="ARBA00022617"/>
    </source>
</evidence>
<proteinExistence type="predicted"/>
<keyword evidence="4 9" id="KW-0560">Oxidoreductase</keyword>
<keyword evidence="1" id="KW-0004">4Fe-4S</keyword>
<accession>A0ABW8MD58</accession>
<dbReference type="InterPro" id="IPR045854">
    <property type="entry name" value="NO2/SO3_Rdtase_4Fe4S_sf"/>
</dbReference>
<dbReference type="Pfam" id="PF03460">
    <property type="entry name" value="NIR_SIR_ferr"/>
    <property type="match status" value="2"/>
</dbReference>
<reference evidence="9 10" key="1">
    <citation type="submission" date="2024-10" db="EMBL/GenBank/DDBJ databases">
        <authorList>
            <person name="Deangelis K."/>
            <person name="Huntemann M."/>
            <person name="Clum A."/>
            <person name="Wang J."/>
            <person name="Palaniappan K."/>
            <person name="Ritter S."/>
            <person name="Chen I.-M."/>
            <person name="Stamatis D."/>
            <person name="Reddy T."/>
            <person name="O'Malley R."/>
            <person name="Daum C."/>
            <person name="Ng V."/>
            <person name="Ivanova N."/>
            <person name="Kyrpides N."/>
            <person name="Woyke T."/>
        </authorList>
    </citation>
    <scope>NUCLEOTIDE SEQUENCE [LARGE SCALE GENOMIC DNA]</scope>
    <source>
        <strain evidence="9 10">GAS97</strain>
    </source>
</reference>
<evidence type="ECO:0000313" key="9">
    <source>
        <dbReference type="EMBL" id="MFK4441609.1"/>
    </source>
</evidence>
<dbReference type="GO" id="GO:0043818">
    <property type="term" value="F:precorrin-3B synthase activity"/>
    <property type="evidence" value="ECO:0007669"/>
    <property type="project" value="UniProtKB-EC"/>
</dbReference>
<dbReference type="Gene3D" id="3.30.413.10">
    <property type="entry name" value="Sulfite Reductase Hemoprotein, domain 1"/>
    <property type="match status" value="2"/>
</dbReference>
<feature type="domain" description="Nitrite/Sulfite reductase ferredoxin-like" evidence="8">
    <location>
        <begin position="23"/>
        <end position="81"/>
    </location>
</feature>
<protein>
    <submittedName>
        <fullName evidence="9">Precorrin-3B synthase</fullName>
        <ecNumber evidence="9">1.14.13.83</ecNumber>
    </submittedName>
</protein>
<dbReference type="PANTHER" id="PTHR32439:SF9">
    <property type="entry name" value="BLR3264 PROTEIN"/>
    <property type="match status" value="1"/>
</dbReference>